<name>A0A165S0H8_9APHY</name>
<dbReference type="OrthoDB" id="2758564at2759"/>
<organism evidence="1 2">
    <name type="scientific">Daedalea quercina L-15889</name>
    <dbReference type="NCBI Taxonomy" id="1314783"/>
    <lineage>
        <taxon>Eukaryota</taxon>
        <taxon>Fungi</taxon>
        <taxon>Dikarya</taxon>
        <taxon>Basidiomycota</taxon>
        <taxon>Agaricomycotina</taxon>
        <taxon>Agaricomycetes</taxon>
        <taxon>Polyporales</taxon>
        <taxon>Fomitopsis</taxon>
    </lineage>
</organism>
<dbReference type="EMBL" id="KV429046">
    <property type="protein sequence ID" value="KZT71380.1"/>
    <property type="molecule type" value="Genomic_DNA"/>
</dbReference>
<gene>
    <name evidence="1" type="ORF">DAEQUDRAFT_763968</name>
</gene>
<keyword evidence="2" id="KW-1185">Reference proteome</keyword>
<accession>A0A165S0H8</accession>
<evidence type="ECO:0000313" key="1">
    <source>
        <dbReference type="EMBL" id="KZT71380.1"/>
    </source>
</evidence>
<dbReference type="AlphaFoldDB" id="A0A165S0H8"/>
<proteinExistence type="predicted"/>
<reference evidence="1 2" key="1">
    <citation type="journal article" date="2016" name="Mol. Biol. Evol.">
        <title>Comparative Genomics of Early-Diverging Mushroom-Forming Fungi Provides Insights into the Origins of Lignocellulose Decay Capabilities.</title>
        <authorList>
            <person name="Nagy L.G."/>
            <person name="Riley R."/>
            <person name="Tritt A."/>
            <person name="Adam C."/>
            <person name="Daum C."/>
            <person name="Floudas D."/>
            <person name="Sun H."/>
            <person name="Yadav J.S."/>
            <person name="Pangilinan J."/>
            <person name="Larsson K.H."/>
            <person name="Matsuura K."/>
            <person name="Barry K."/>
            <person name="Labutti K."/>
            <person name="Kuo R."/>
            <person name="Ohm R.A."/>
            <person name="Bhattacharya S.S."/>
            <person name="Shirouzu T."/>
            <person name="Yoshinaga Y."/>
            <person name="Martin F.M."/>
            <person name="Grigoriev I.V."/>
            <person name="Hibbett D.S."/>
        </authorList>
    </citation>
    <scope>NUCLEOTIDE SEQUENCE [LARGE SCALE GENOMIC DNA]</scope>
    <source>
        <strain evidence="1 2">L-15889</strain>
    </source>
</reference>
<dbReference type="Proteomes" id="UP000076727">
    <property type="component" value="Unassembled WGS sequence"/>
</dbReference>
<sequence>MSSETLQFPRKQSAFAHLGVESSPSMVYVLEGNLPAPQRPQSGLVMYWRLHLPHKVDDSALDDGEEFYEDNLSWLAFNKWPCLEPPEWVDVPAFRSALNPRLWSFCLVSMKFVERTSTNESDWVDKGVIQFPMKGYLDVVLDTGTSGLSELFLHVQSM</sequence>
<evidence type="ECO:0000313" key="2">
    <source>
        <dbReference type="Proteomes" id="UP000076727"/>
    </source>
</evidence>
<protein>
    <submittedName>
        <fullName evidence="1">Uncharacterized protein</fullName>
    </submittedName>
</protein>